<dbReference type="Proteomes" id="UP000054709">
    <property type="component" value="Unassembled WGS sequence"/>
</dbReference>
<dbReference type="Pfam" id="PF00583">
    <property type="entry name" value="Acetyltransf_1"/>
    <property type="match status" value="1"/>
</dbReference>
<keyword evidence="3" id="KW-1185">Reference proteome</keyword>
<dbReference type="GO" id="GO:0016747">
    <property type="term" value="F:acyltransferase activity, transferring groups other than amino-acyl groups"/>
    <property type="evidence" value="ECO:0007669"/>
    <property type="project" value="InterPro"/>
</dbReference>
<proteinExistence type="predicted"/>
<dbReference type="AlphaFoldDB" id="A0A0W1AY51"/>
<comment type="caution">
    <text evidence="2">The sequence shown here is derived from an EMBL/GenBank/DDBJ whole genome shotgun (WGS) entry which is preliminary data.</text>
</comment>
<dbReference type="RefSeq" id="WP_060624067.1">
    <property type="nucleotide sequence ID" value="NZ_LCZJ02000023.1"/>
</dbReference>
<sequence>MLVTKATISDLSKLSKIDGMVIGSEIRKPKIEQYILNEQCVVASINTEPVGFACYDSTFFECCFIQLVIVNPNFRRLGIAGALMRYIEEHSPTPKLFTSTNESNTIMQQVCLSLDFVRSGIIENLDDGDPEWVFFKQVR</sequence>
<evidence type="ECO:0000313" key="3">
    <source>
        <dbReference type="Proteomes" id="UP000054709"/>
    </source>
</evidence>
<dbReference type="SUPFAM" id="SSF55729">
    <property type="entry name" value="Acyl-CoA N-acyltransferases (Nat)"/>
    <property type="match status" value="1"/>
</dbReference>
<dbReference type="CDD" id="cd04301">
    <property type="entry name" value="NAT_SF"/>
    <property type="match status" value="1"/>
</dbReference>
<dbReference type="OrthoDB" id="5638018at2"/>
<evidence type="ECO:0000259" key="1">
    <source>
        <dbReference type="PROSITE" id="PS51186"/>
    </source>
</evidence>
<reference evidence="2 3" key="1">
    <citation type="journal article" date="2015" name="Int. Biodeterior. Biodegradation">
        <title>Physiological and genetic screening methods for the isolation of methyl tert-butyl ether-degrading bacteria for bioremediation purposes.</title>
        <authorList>
            <person name="Guisado I.M."/>
            <person name="Purswani J."/>
            <person name="Gonzalez Lopez J."/>
            <person name="Pozo C."/>
        </authorList>
    </citation>
    <scope>NUCLEOTIDE SEQUENCE [LARGE SCALE GENOMIC DNA]</scope>
    <source>
        <strain evidence="2 3">SH7</strain>
    </source>
</reference>
<dbReference type="InterPro" id="IPR000182">
    <property type="entry name" value="GNAT_dom"/>
</dbReference>
<feature type="domain" description="N-acetyltransferase" evidence="1">
    <location>
        <begin position="1"/>
        <end position="139"/>
    </location>
</feature>
<dbReference type="InterPro" id="IPR016181">
    <property type="entry name" value="Acyl_CoA_acyltransferase"/>
</dbReference>
<dbReference type="Gene3D" id="3.40.630.30">
    <property type="match status" value="1"/>
</dbReference>
<dbReference type="EMBL" id="LCZJ02000023">
    <property type="protein sequence ID" value="KTD86163.1"/>
    <property type="molecule type" value="Genomic_DNA"/>
</dbReference>
<organism evidence="2 3">
    <name type="scientific">Paenibacillus etheri</name>
    <dbReference type="NCBI Taxonomy" id="1306852"/>
    <lineage>
        <taxon>Bacteria</taxon>
        <taxon>Bacillati</taxon>
        <taxon>Bacillota</taxon>
        <taxon>Bacilli</taxon>
        <taxon>Bacillales</taxon>
        <taxon>Paenibacillaceae</taxon>
        <taxon>Paenibacillus</taxon>
    </lineage>
</organism>
<dbReference type="PROSITE" id="PS51186">
    <property type="entry name" value="GNAT"/>
    <property type="match status" value="1"/>
</dbReference>
<protein>
    <submittedName>
        <fullName evidence="2">Acetyltransferase</fullName>
    </submittedName>
</protein>
<name>A0A0W1AY51_9BACL</name>
<gene>
    <name evidence="2" type="ORF">UQ64_17030</name>
</gene>
<accession>A0A0W1AY51</accession>
<evidence type="ECO:0000313" key="2">
    <source>
        <dbReference type="EMBL" id="KTD86163.1"/>
    </source>
</evidence>